<protein>
    <submittedName>
        <fullName evidence="2">Uncharacterized protein</fullName>
    </submittedName>
</protein>
<keyword evidence="1" id="KW-1133">Transmembrane helix</keyword>
<dbReference type="Proteomes" id="UP000480266">
    <property type="component" value="Unassembled WGS sequence"/>
</dbReference>
<reference evidence="2" key="1">
    <citation type="submission" date="2020-02" db="EMBL/GenBank/DDBJ databases">
        <title>Draft genome sequence of Candidatus Afipia apatlaquensis IBT-C3, a potential strain for decolorization of textile dyes.</title>
        <authorList>
            <person name="Sanchez-Reyes A."/>
            <person name="Breton-Deval L."/>
            <person name="Mangelson H."/>
            <person name="Sanchez-Flores A."/>
        </authorList>
    </citation>
    <scope>NUCLEOTIDE SEQUENCE [LARGE SCALE GENOMIC DNA]</scope>
    <source>
        <strain evidence="2">IBT-C3</strain>
    </source>
</reference>
<dbReference type="AlphaFoldDB" id="A0A7C9VPS1"/>
<accession>A0A7C9VPS1</accession>
<name>A0A7C9VPS1_9BRAD</name>
<keyword evidence="3" id="KW-1185">Reference proteome</keyword>
<evidence type="ECO:0000313" key="3">
    <source>
        <dbReference type="Proteomes" id="UP000480266"/>
    </source>
</evidence>
<feature type="transmembrane region" description="Helical" evidence="1">
    <location>
        <begin position="121"/>
        <end position="146"/>
    </location>
</feature>
<organism evidence="2 3">
    <name type="scientific">Candidatus Afipia apatlaquensis</name>
    <dbReference type="NCBI Taxonomy" id="2712852"/>
    <lineage>
        <taxon>Bacteria</taxon>
        <taxon>Pseudomonadati</taxon>
        <taxon>Pseudomonadota</taxon>
        <taxon>Alphaproteobacteria</taxon>
        <taxon>Hyphomicrobiales</taxon>
        <taxon>Nitrobacteraceae</taxon>
        <taxon>Afipia</taxon>
    </lineage>
</organism>
<feature type="transmembrane region" description="Helical" evidence="1">
    <location>
        <begin position="77"/>
        <end position="100"/>
    </location>
</feature>
<feature type="transmembrane region" description="Helical" evidence="1">
    <location>
        <begin position="166"/>
        <end position="190"/>
    </location>
</feature>
<evidence type="ECO:0000313" key="2">
    <source>
        <dbReference type="EMBL" id="NGX98775.1"/>
    </source>
</evidence>
<proteinExistence type="predicted"/>
<evidence type="ECO:0000256" key="1">
    <source>
        <dbReference type="SAM" id="Phobius"/>
    </source>
</evidence>
<comment type="caution">
    <text evidence="2">The sequence shown here is derived from an EMBL/GenBank/DDBJ whole genome shotgun (WGS) entry which is preliminary data.</text>
</comment>
<keyword evidence="1" id="KW-0812">Transmembrane</keyword>
<keyword evidence="1" id="KW-0472">Membrane</keyword>
<sequence>MATRGVGLRDVTERHVSRLRLLAPLRYLVIHHPEKTTYDFIAPFGVTVVCCIVYFSITPHPAIFGDAGVLKYTRDLLIMAVPFMIGALASVAMGSPGAHLDKRPVGSDLLLDGEILTLRQFVCYLLGYLSFISLIVLLLSIGAALFHDNVLSVLAVYPSLKTPVRIVGVAVLAFLLSSLTISVLWSLYFLTDVVNRKS</sequence>
<feature type="transmembrane region" description="Helical" evidence="1">
    <location>
        <begin position="40"/>
        <end position="57"/>
    </location>
</feature>
<dbReference type="EMBL" id="JAAMRR010001389">
    <property type="protein sequence ID" value="NGX98775.1"/>
    <property type="molecule type" value="Genomic_DNA"/>
</dbReference>
<gene>
    <name evidence="2" type="ORF">G4V63_27290</name>
</gene>